<protein>
    <submittedName>
        <fullName evidence="2">Uncharacterized protein</fullName>
    </submittedName>
</protein>
<feature type="region of interest" description="Disordered" evidence="1">
    <location>
        <begin position="1"/>
        <end position="35"/>
    </location>
</feature>
<evidence type="ECO:0000313" key="3">
    <source>
        <dbReference type="Proteomes" id="UP000324222"/>
    </source>
</evidence>
<evidence type="ECO:0000313" key="2">
    <source>
        <dbReference type="EMBL" id="MPC71708.1"/>
    </source>
</evidence>
<evidence type="ECO:0000256" key="1">
    <source>
        <dbReference type="SAM" id="MobiDB-lite"/>
    </source>
</evidence>
<dbReference type="Proteomes" id="UP000324222">
    <property type="component" value="Unassembled WGS sequence"/>
</dbReference>
<organism evidence="2 3">
    <name type="scientific">Portunus trituberculatus</name>
    <name type="common">Swimming crab</name>
    <name type="synonym">Neptunus trituberculatus</name>
    <dbReference type="NCBI Taxonomy" id="210409"/>
    <lineage>
        <taxon>Eukaryota</taxon>
        <taxon>Metazoa</taxon>
        <taxon>Ecdysozoa</taxon>
        <taxon>Arthropoda</taxon>
        <taxon>Crustacea</taxon>
        <taxon>Multicrustacea</taxon>
        <taxon>Malacostraca</taxon>
        <taxon>Eumalacostraca</taxon>
        <taxon>Eucarida</taxon>
        <taxon>Decapoda</taxon>
        <taxon>Pleocyemata</taxon>
        <taxon>Brachyura</taxon>
        <taxon>Eubrachyura</taxon>
        <taxon>Portunoidea</taxon>
        <taxon>Portunidae</taxon>
        <taxon>Portuninae</taxon>
        <taxon>Portunus</taxon>
    </lineage>
</organism>
<sequence length="85" mass="9710">MSGKYQGVAGSRVIRDHHGTWNTHKNPVKHPEASEGRNVSLHLHYVFFASQQHKSNFHEVNTLMKHYSQSQTSSSMGELSKYDID</sequence>
<dbReference type="EMBL" id="VSRR010033420">
    <property type="protein sequence ID" value="MPC71708.1"/>
    <property type="molecule type" value="Genomic_DNA"/>
</dbReference>
<reference evidence="2 3" key="1">
    <citation type="submission" date="2019-05" db="EMBL/GenBank/DDBJ databases">
        <title>Another draft genome of Portunus trituberculatus and its Hox gene families provides insights of decapod evolution.</title>
        <authorList>
            <person name="Jeong J.-H."/>
            <person name="Song I."/>
            <person name="Kim S."/>
            <person name="Choi T."/>
            <person name="Kim D."/>
            <person name="Ryu S."/>
            <person name="Kim W."/>
        </authorList>
    </citation>
    <scope>NUCLEOTIDE SEQUENCE [LARGE SCALE GENOMIC DNA]</scope>
    <source>
        <tissue evidence="2">Muscle</tissue>
    </source>
</reference>
<comment type="caution">
    <text evidence="2">The sequence shown here is derived from an EMBL/GenBank/DDBJ whole genome shotgun (WGS) entry which is preliminary data.</text>
</comment>
<accession>A0A5B7HSP9</accession>
<proteinExistence type="predicted"/>
<dbReference type="AlphaFoldDB" id="A0A5B7HSP9"/>
<keyword evidence="3" id="KW-1185">Reference proteome</keyword>
<name>A0A5B7HSP9_PORTR</name>
<gene>
    <name evidence="2" type="ORF">E2C01_065994</name>
</gene>